<feature type="domain" description="Methionyl/Leucyl tRNA synthetase" evidence="6">
    <location>
        <begin position="2"/>
        <end position="75"/>
    </location>
</feature>
<dbReference type="PRINTS" id="PR01041">
    <property type="entry name" value="TRNASYNTHMET"/>
</dbReference>
<dbReference type="InterPro" id="IPR015413">
    <property type="entry name" value="Methionyl/Leucyl_tRNA_Synth"/>
</dbReference>
<dbReference type="AlphaFoldDB" id="A0A915ERZ2"/>
<evidence type="ECO:0000259" key="6">
    <source>
        <dbReference type="Pfam" id="PF09334"/>
    </source>
</evidence>
<dbReference type="GO" id="GO:0006431">
    <property type="term" value="P:methionyl-tRNA aminoacylation"/>
    <property type="evidence" value="ECO:0007669"/>
    <property type="project" value="InterPro"/>
</dbReference>
<dbReference type="SUPFAM" id="SSF52374">
    <property type="entry name" value="Nucleotidylyl transferase"/>
    <property type="match status" value="1"/>
</dbReference>
<evidence type="ECO:0000256" key="1">
    <source>
        <dbReference type="ARBA" id="ARBA00022598"/>
    </source>
</evidence>
<accession>A0A915ERZ2</accession>
<keyword evidence="2" id="KW-0547">Nucleotide-binding</keyword>
<dbReference type="GO" id="GO:0004825">
    <property type="term" value="F:methionine-tRNA ligase activity"/>
    <property type="evidence" value="ECO:0007669"/>
    <property type="project" value="InterPro"/>
</dbReference>
<evidence type="ECO:0000256" key="2">
    <source>
        <dbReference type="ARBA" id="ARBA00022741"/>
    </source>
</evidence>
<proteinExistence type="predicted"/>
<keyword evidence="3" id="KW-0067">ATP-binding</keyword>
<keyword evidence="5" id="KW-0030">Aminoacyl-tRNA synthetase</keyword>
<organism evidence="7 8">
    <name type="scientific">Ditylenchus dipsaci</name>
    <dbReference type="NCBI Taxonomy" id="166011"/>
    <lineage>
        <taxon>Eukaryota</taxon>
        <taxon>Metazoa</taxon>
        <taxon>Ecdysozoa</taxon>
        <taxon>Nematoda</taxon>
        <taxon>Chromadorea</taxon>
        <taxon>Rhabditida</taxon>
        <taxon>Tylenchina</taxon>
        <taxon>Tylenchomorpha</taxon>
        <taxon>Sphaerularioidea</taxon>
        <taxon>Anguinidae</taxon>
        <taxon>Anguininae</taxon>
        <taxon>Ditylenchus</taxon>
    </lineage>
</organism>
<keyword evidence="4" id="KW-0648">Protein biosynthesis</keyword>
<keyword evidence="1" id="KW-0436">Ligase</keyword>
<evidence type="ECO:0000256" key="3">
    <source>
        <dbReference type="ARBA" id="ARBA00022840"/>
    </source>
</evidence>
<dbReference type="InterPro" id="IPR023457">
    <property type="entry name" value="Met-tRNA_synth_2"/>
</dbReference>
<dbReference type="GO" id="GO:0005524">
    <property type="term" value="F:ATP binding"/>
    <property type="evidence" value="ECO:0007669"/>
    <property type="project" value="UniProtKB-KW"/>
</dbReference>
<dbReference type="Gene3D" id="2.170.220.10">
    <property type="match status" value="1"/>
</dbReference>
<dbReference type="PANTHER" id="PTHR43326">
    <property type="entry name" value="METHIONYL-TRNA SYNTHETASE"/>
    <property type="match status" value="1"/>
</dbReference>
<evidence type="ECO:0000313" key="7">
    <source>
        <dbReference type="Proteomes" id="UP000887574"/>
    </source>
</evidence>
<evidence type="ECO:0000313" key="8">
    <source>
        <dbReference type="WBParaSite" id="jg8322.1"/>
    </source>
</evidence>
<dbReference type="Pfam" id="PF09334">
    <property type="entry name" value="tRNA-synt_1g"/>
    <property type="match status" value="1"/>
</dbReference>
<keyword evidence="7" id="KW-1185">Reference proteome</keyword>
<dbReference type="Proteomes" id="UP000887574">
    <property type="component" value="Unplaced"/>
</dbReference>
<reference evidence="8" key="1">
    <citation type="submission" date="2022-11" db="UniProtKB">
        <authorList>
            <consortium name="WormBaseParasite"/>
        </authorList>
    </citation>
    <scope>IDENTIFICATION</scope>
</reference>
<dbReference type="InterPro" id="IPR014729">
    <property type="entry name" value="Rossmann-like_a/b/a_fold"/>
</dbReference>
<dbReference type="InterPro" id="IPR033911">
    <property type="entry name" value="MetRS_core"/>
</dbReference>
<sequence>MGWGIPVPDDPSQNIYVWLDALVSYLTAAGYLTKENFCWPPDLQIIGKDILKFHAIYWPAFLLDTDLPLPKNCMCTVIGWLTRLRCPKAQAMLSTHLKRQPHSHQMD</sequence>
<name>A0A915ERZ2_9BILA</name>
<evidence type="ECO:0000256" key="5">
    <source>
        <dbReference type="ARBA" id="ARBA00023146"/>
    </source>
</evidence>
<dbReference type="PANTHER" id="PTHR43326:SF1">
    <property type="entry name" value="METHIONINE--TRNA LIGASE, MITOCHONDRIAL"/>
    <property type="match status" value="1"/>
</dbReference>
<protein>
    <submittedName>
        <fullName evidence="8">Methionyl/Leucyl tRNA synthetase domain-containing protein</fullName>
    </submittedName>
</protein>
<dbReference type="Gene3D" id="3.40.50.620">
    <property type="entry name" value="HUPs"/>
    <property type="match status" value="1"/>
</dbReference>
<dbReference type="WBParaSite" id="jg8322.1">
    <property type="protein sequence ID" value="jg8322.1"/>
    <property type="gene ID" value="jg8322"/>
</dbReference>
<evidence type="ECO:0000256" key="4">
    <source>
        <dbReference type="ARBA" id="ARBA00022917"/>
    </source>
</evidence>